<dbReference type="GO" id="GO:0051301">
    <property type="term" value="P:cell division"/>
    <property type="evidence" value="ECO:0007669"/>
    <property type="project" value="UniProtKB-KW"/>
</dbReference>
<reference evidence="3" key="2">
    <citation type="journal article" date="2011" name="Genome Biol. Evol.">
        <title>The chloroplast genome of the green alga Schizomeris leibleinii (Chlorophyceae) provides evidence for bidirectional DNA replication from a single origin in the chaetophorales.</title>
        <authorList>
            <person name="Brouard J.S."/>
            <person name="Otis C."/>
            <person name="Lemieux C."/>
            <person name="Turmel M."/>
        </authorList>
    </citation>
    <scope>NUCLEOTIDE SEQUENCE</scope>
</reference>
<feature type="transmembrane region" description="Helical" evidence="1">
    <location>
        <begin position="2218"/>
        <end position="2238"/>
    </location>
</feature>
<name>F8SYD4_9CHLO</name>
<dbReference type="GO" id="GO:0016887">
    <property type="term" value="F:ATP hydrolysis activity"/>
    <property type="evidence" value="ECO:0007669"/>
    <property type="project" value="InterPro"/>
</dbReference>
<feature type="transmembrane region" description="Helical" evidence="1">
    <location>
        <begin position="1763"/>
        <end position="1782"/>
    </location>
</feature>
<keyword evidence="3" id="KW-0131">Cell cycle</keyword>
<organism evidence="3">
    <name type="scientific">Schizomeris leibleinii</name>
    <dbReference type="NCBI Taxonomy" id="104533"/>
    <lineage>
        <taxon>Eukaryota</taxon>
        <taxon>Viridiplantae</taxon>
        <taxon>Chlorophyta</taxon>
        <taxon>core chlorophytes</taxon>
        <taxon>Chlorophyceae</taxon>
        <taxon>OCC clade</taxon>
        <taxon>Chaetophorales</taxon>
        <taxon>Schizomeridaceae</taxon>
        <taxon>Schizomeris</taxon>
    </lineage>
</organism>
<dbReference type="SUPFAM" id="SSF52540">
    <property type="entry name" value="P-loop containing nucleoside triphosphate hydrolases"/>
    <property type="match status" value="1"/>
</dbReference>
<keyword evidence="1" id="KW-0472">Membrane</keyword>
<dbReference type="EMBL" id="HQ700713">
    <property type="protein sequence ID" value="AEH05359.1"/>
    <property type="molecule type" value="Genomic_DNA"/>
</dbReference>
<sequence>MKKKDTYVFFSSFQKFLFKNINNMQKLKQKKFFLRKKLRFFSWEKTSFSPINYNKYTLYNTLNKIEKIQSLQAFSSIGFRKTHLIQCFAEKPEYMLNTYSSFQKLKRKQIRENIQKVCGKSSVFSCLTTNSRNSYDKTFSQSIFKNLDSKKKAISVIDWHSTKPVSDNYVGLWFSSWLNPFSTSKYWWILFPSQNFLSSLRWETFGEKSKKSTTIFSSNKSWFFEKPVYFYWIIPFFGCLGLTSTTQWGQTFVEKSLKGLTKGSSSLIEIDNKKTILLKNIFSKNGANQDSSEVLNLKQELYLYTYPKNESKDFYLNSINSFSQLNLLQRKKFELWWNQQTLNNTFEENLQQMAEKEKQLNSSNQYLFLKEKTKKMNSDLSSIVWNDFLLSNSKMNWFWYELNLLFPNNAFLQGNFLTNWNSQQKSKRYIWEKFVGNKNYKITLKKGTLLDASKNRIELTPLQKSTGLFVGKKFFSDNPIKLLGGNITFPKQIAVFPFKSFKNKTVFPEKIDLEANTFLRNKNQLINSIHKKSSGFSTKFKLCSSKNDLWLSKNRIKANSLVMVFNKKAFPQQKLTNNFLSANKKNESFSSQINPFLDSKISQNLQSPETKNLEFYKLFGYLNNSNLVQSTQLSLKEKQGFFSSSFYDYIKSSFIYENITNNLLLKQQLGNLSFSLVNSKLVFYPLSEGFFPMVKKLKNPILMSGYVFQEKRQEENTYECFLTNKINGNFVGFNQKSSHISSSKTNKKMAAKFLFKKLKHTTLSPFDRDFLYKRLLTSTQPVQRLQSQFSKSLNLKNLLFTKDYYLENNFLMHNKQVSSSNSLEQKLNRGLLLFPFKRLSNKNTVFLTKDSELSVENALLQTKKIAEKYRYKDIGNWSFYWNYFKNSYGTSYLLRPFNWISETSRINSINNLKKLTLNFSGKIGLNRIIPGQNILFQKWHSRKKEGFFYKRINKFNLKSDNSSNREKLEFLSLPQILNLSKRKTKNNRIVELLWGFRSKYKLEEVLQYQKSKYYQSKKAQQTNIDSNENQITNDSKVTVQTLTKTLMKHRRYKKYMRFEVLASWLRDVLYFRKMSRRIFPIKKDIYTAKIRNGSLDFITDSYEKLDNQSTIKSLRKKQAFVSSNFYDSALNLTKFEKLNVKFRKNRILNIFSQQERKKSLFTKAYSQKLLLYGLSIFDTKAFPLKQEQDFSKITIKSKKQKHFSTIKDVKNLHLKRMQSSLQNEVGNTLKYFSNIIEPIKAFDNQYLYSSKKASLKKLNLQFSNRRFLYYSNSNKFHKLNLSKYLNFSKNQKHQKTVFINNLILDKFYTIFKELNTKINSLFRMKRLFPNAIMQGAFNIKKGEKSNKILDRFSIHNESLSIVENTKKLSRFSNVYKLFESQKDWQKSMAPFVIDLKNSQKFSSYNTSLKNNIKLKLHNTFYTFSTNIKKFSVYSNSSLKTTRFHLANESINNTKQKIFKTKSQHLLLNSIITEFKNLSSSFVIWRNKFKIRRDYLLLLSYMYLDYVGALINSISTSYFKFPFIQKQNDYEKDFNSSINQMNKYYVYSKTIKKNMVKPKWSFAILNHLKNQHFAVYEQISQFKISETTKEIAKDKQKISSFSPQDNGYIIKYNQTFNPSVTFQRSIAQSFFNNSKLTHLNLENQTKFLPVQDSLFKNKSYLNYTSSICQKKFLFMKKQQIFTEKFGTLLGQNSSNYRFKGVENKKTIKPRRKTGLSRIRILNKKTKIYNGIYNSNPLSFGNLYFSNILNNQYSLNFNQLKITSLWLCTILFHVCLIFSLITVYKSSVHFCVKGLYSTLFVLNKYFVYLKYRTQRLIKYIYQSNFQSIMEYIQTNYYEKYFLSTQAAFINYSYFFFIRNPVFSHFSRTAISTKKTLSFFKPVFFNLKNNQTNQKNETLRWGKAFQFIRQKNQTSISSNLTTGYTDFVNSLKKQKKDLCTPIIEKTSQFPLGENQDALLIQTLMGPENSTEAFNKLRQLFKVNLGDSSVKRNFKLNFKVLQWNMFLTLLIGESEILAELEPYREMHWYFLKRFPIFLRTPSGKDPIGMTDYQADEKIRIIKQKIRQTIMILYLRSRKYESKLQNRSEVSNKKNQSIVKNRLKTAKWAKESMKKGSNTDSLKENIQQAEKESIISSTNLKTDQQNIKQKNFAFKKDLSDYIPSSLKKQKFVLKFIETLKTSKRRQQIRKISAWKSILTFLGKLSFISRYARLNKRFRQSMMLFSYPLTSFGPLGTIFLPYLIKNLFLIFDSVEMQKKFSPKIKTRSTVNEMKPFIYFDNEYSKDSSHIDLRNEYNLFSEFMNTEFSKKPFLTQSHTTPFGKYDDKDEQHQNTSFYIQNRLGNLSFYIKQKISSKTGKILRLPDKIEKNTKTFPKNFRFSGKNSFSQNKKPESLLQFGHFSQLAPDYTPSFLESNKDFLINCQKLVKKYERMYVTLDKVTSFDDKSKGFYSLISKDKNNLNKKSFFLSVFNKDKQSRGVIFEKLNKEASLDANLNLLSNVNIGQLNYSGNESLLLNYSEKFKSRLGESIYFETFDPKLRYYRFYANFTKVLSDVGGLRYHIDAHQHLGSLICQVYTGLFTKQSAKNYLLVAGSNKTDSLLYLVQALAGEMGMKLFMEDAKRLQRIGRRGINKATKRLEKLFDIAQANTPCLVFIEDIHVIGSKTKMVKVDEEQEDEEILVRSLLSKLVYRKYHKNKSLREAFMDQNLYIGGSPNNRRRSLKPINPIPKNLVLYQLTRRSAFANYFSNQSSQFRRINTKLYMNQKLSPAFTTNAVLIWKLFKSKIATPNKRIKEAPWVHIPVDAMRSIHPLTYSIRVKVAKITLLAIFTMGTRLRLVKDLIRLFEKLHYDSHQNFVVFATTNKLSSIDPSLRRPGRLEETIYLSSLTGVPSLVRSSAFMSKLDTFKTYLKELPGLFSTFNVIDNTLFSSRLDLKEWSIINYIAENAYMDKSTDVSNFISKESSDSLEIANENRNKQLILNNFNRSLKKQRMTSFETINSLNGSRSKKNSDYWEILFSNINLQRKKGIFNSIKDHKNILDNQNDTNNESIVLYQRAHYSWGKVFISLAYSQAGQCLISFLPVVSNSLFFFDPDNTSGLDLWSPVVQENVFKSKNILYDRRKKIKNSFIRLFSSKVGEYLFTNPFEWKKLNSKNIAKSDFSIEEKNRAFDFSQQYGFIQSVTGIHQNWTRAFSSVMNVMTTSCLYSKTPLISKLLKIEDVSKPRQKQFFESLNSGMLFEYSDFHSRAFLNKNIVSIEENLNMLQYQKYMLNNQGRPLRKYVQLSLNNRLWLFRILFTELGSLEDISLRPTSMNYYYRNKILNKQKLKLSSYQWWNWHLRKPIDQLEEIQDIAYFPCADKYYNPRHRRWMLTNGYWGYNLSFNKMFYYDLYEQYIFESFHKAYNHLDKNRELIDYLAQLLICKETVTETELFLTLKRFI</sequence>
<dbReference type="InterPro" id="IPR003959">
    <property type="entry name" value="ATPase_AAA_core"/>
</dbReference>
<dbReference type="InterPro" id="IPR027417">
    <property type="entry name" value="P-loop_NTPase"/>
</dbReference>
<evidence type="ECO:0000256" key="1">
    <source>
        <dbReference type="SAM" id="Phobius"/>
    </source>
</evidence>
<feature type="domain" description="ATPase AAA-type core" evidence="2">
    <location>
        <begin position="2597"/>
        <end position="2681"/>
    </location>
</feature>
<proteinExistence type="predicted"/>
<dbReference type="Pfam" id="PF00004">
    <property type="entry name" value="AAA"/>
    <property type="match status" value="1"/>
</dbReference>
<keyword evidence="1" id="KW-0812">Transmembrane</keyword>
<evidence type="ECO:0000259" key="2">
    <source>
        <dbReference type="Pfam" id="PF00004"/>
    </source>
</evidence>
<gene>
    <name evidence="3" type="primary">ftsH</name>
</gene>
<accession>F8SYD4</accession>
<keyword evidence="1" id="KW-1133">Transmembrane helix</keyword>
<dbReference type="GeneID" id="10751730"/>
<dbReference type="GO" id="GO:0005524">
    <property type="term" value="F:ATP binding"/>
    <property type="evidence" value="ECO:0007669"/>
    <property type="project" value="InterPro"/>
</dbReference>
<dbReference type="RefSeq" id="YP_004581345.1">
    <property type="nucleotide sequence ID" value="NC_015645.1"/>
</dbReference>
<reference evidence="3" key="1">
    <citation type="submission" date="2010-12" db="EMBL/GenBank/DDBJ databases">
        <authorList>
            <person name="Brouard J.-S."/>
            <person name="Otis C."/>
            <person name="Lemieux C."/>
            <person name="Turmel M."/>
        </authorList>
    </citation>
    <scope>NUCLEOTIDE SEQUENCE</scope>
</reference>
<keyword evidence="3" id="KW-0150">Chloroplast</keyword>
<dbReference type="Gene3D" id="3.40.50.300">
    <property type="entry name" value="P-loop containing nucleotide triphosphate hydrolases"/>
    <property type="match status" value="2"/>
</dbReference>
<keyword evidence="3" id="KW-0132">Cell division</keyword>
<protein>
    <submittedName>
        <fullName evidence="3">Cell division protein</fullName>
    </submittedName>
</protein>
<geneLocation type="chloroplast" evidence="3"/>
<keyword evidence="3" id="KW-0934">Plastid</keyword>
<evidence type="ECO:0000313" key="3">
    <source>
        <dbReference type="EMBL" id="AEH05359.1"/>
    </source>
</evidence>